<evidence type="ECO:0000256" key="1">
    <source>
        <dbReference type="SAM" id="MobiDB-lite"/>
    </source>
</evidence>
<feature type="compositionally biased region" description="Acidic residues" evidence="1">
    <location>
        <begin position="128"/>
        <end position="147"/>
    </location>
</feature>
<evidence type="ECO:0000313" key="2">
    <source>
        <dbReference type="EMBL" id="KAG0556379.1"/>
    </source>
</evidence>
<accession>A0A8T0GE42</accession>
<dbReference type="Proteomes" id="UP000822688">
    <property type="component" value="Chromosome 11"/>
</dbReference>
<dbReference type="EMBL" id="CM026432">
    <property type="protein sequence ID" value="KAG0556379.1"/>
    <property type="molecule type" value="Genomic_DNA"/>
</dbReference>
<name>A0A8T0GE42_CERPU</name>
<reference evidence="2 3" key="1">
    <citation type="submission" date="2020-06" db="EMBL/GenBank/DDBJ databases">
        <title>WGS assembly of Ceratodon purpureus strain R40.</title>
        <authorList>
            <person name="Carey S.B."/>
            <person name="Jenkins J."/>
            <person name="Shu S."/>
            <person name="Lovell J.T."/>
            <person name="Sreedasyam A."/>
            <person name="Maumus F."/>
            <person name="Tiley G.P."/>
            <person name="Fernandez-Pozo N."/>
            <person name="Barry K."/>
            <person name="Chen C."/>
            <person name="Wang M."/>
            <person name="Lipzen A."/>
            <person name="Daum C."/>
            <person name="Saski C.A."/>
            <person name="Payton A.C."/>
            <person name="Mcbreen J.C."/>
            <person name="Conrad R.E."/>
            <person name="Kollar L.M."/>
            <person name="Olsson S."/>
            <person name="Huttunen S."/>
            <person name="Landis J.B."/>
            <person name="Wickett N.J."/>
            <person name="Johnson M.G."/>
            <person name="Rensing S.A."/>
            <person name="Grimwood J."/>
            <person name="Schmutz J."/>
            <person name="Mcdaniel S.F."/>
        </authorList>
    </citation>
    <scope>NUCLEOTIDE SEQUENCE [LARGE SCALE GENOMIC DNA]</scope>
    <source>
        <strain evidence="2 3">R40</strain>
    </source>
</reference>
<sequence length="209" mass="22858">MDSKPVTLAVKIYDRVYNIRYPSEQRVIELMREFATQCKGSKKPGTARRFFVCIHCGKSDFSNKLMLNVHRFEVGCEAALYSDGTKALLLPYPDFLPGQGKMVEVMGKHGGGRVAGKKRPKGATTGEEGGDDAGEEDGTAEETEWAAEFEGPPPSKRLNSSVTHGDGYDVRSRVSPAEDLFYGAAPPKTDKAAPKPRKSKRNVEDSGGW</sequence>
<protein>
    <submittedName>
        <fullName evidence="2">Uncharacterized protein</fullName>
    </submittedName>
</protein>
<organism evidence="2 3">
    <name type="scientific">Ceratodon purpureus</name>
    <name type="common">Fire moss</name>
    <name type="synonym">Dicranum purpureum</name>
    <dbReference type="NCBI Taxonomy" id="3225"/>
    <lineage>
        <taxon>Eukaryota</taxon>
        <taxon>Viridiplantae</taxon>
        <taxon>Streptophyta</taxon>
        <taxon>Embryophyta</taxon>
        <taxon>Bryophyta</taxon>
        <taxon>Bryophytina</taxon>
        <taxon>Bryopsida</taxon>
        <taxon>Dicranidae</taxon>
        <taxon>Pseudoditrichales</taxon>
        <taxon>Ditrichaceae</taxon>
        <taxon>Ceratodon</taxon>
    </lineage>
</organism>
<evidence type="ECO:0000313" key="3">
    <source>
        <dbReference type="Proteomes" id="UP000822688"/>
    </source>
</evidence>
<dbReference type="AlphaFoldDB" id="A0A8T0GE42"/>
<proteinExistence type="predicted"/>
<comment type="caution">
    <text evidence="2">The sequence shown here is derived from an EMBL/GenBank/DDBJ whole genome shotgun (WGS) entry which is preliminary data.</text>
</comment>
<gene>
    <name evidence="2" type="ORF">KC19_11G049100</name>
</gene>
<keyword evidence="3" id="KW-1185">Reference proteome</keyword>
<feature type="region of interest" description="Disordered" evidence="1">
    <location>
        <begin position="107"/>
        <end position="209"/>
    </location>
</feature>